<comment type="caution">
    <text evidence="2">The sequence shown here is derived from an EMBL/GenBank/DDBJ whole genome shotgun (WGS) entry which is preliminary data.</text>
</comment>
<dbReference type="RefSeq" id="WP_135835951.1">
    <property type="nucleotide sequence ID" value="NZ_SRPE01000007.1"/>
</dbReference>
<dbReference type="Proteomes" id="UP000297998">
    <property type="component" value="Unassembled WGS sequence"/>
</dbReference>
<dbReference type="OrthoDB" id="7057407at2"/>
<dbReference type="EMBL" id="SRPE01000007">
    <property type="protein sequence ID" value="TGN26449.1"/>
    <property type="molecule type" value="Genomic_DNA"/>
</dbReference>
<keyword evidence="3" id="KW-1185">Reference proteome</keyword>
<name>A0A4Z1BNP7_9FLAO</name>
<protein>
    <submittedName>
        <fullName evidence="2">Uncharacterized protein</fullName>
    </submittedName>
</protein>
<sequence>MEIDHNYFSNQDIPEEDRRDHAFQSVNAIRESLKLAKQSTSVTYEFAFSIIYDLNPKLYNSIISLLVSKNENEIVKYYKEMAEAKSTVENIVEPLDLIQIELDDLEKALEKKTDNNTYLKKRKFGLIAAKEYFTPRTQSEHKSLNHDFYLRSRDDYFGKPLYENDHYKDYKITKDKVLRIRLLHPDKDEAILGVDMVYEHFNMENKKVRFAHMQYKAWNNNVLYESASSNMRAQLIKMKNHLCDSNYCKGPESTNRNEYRFPYCSAFLRPTAKLQNSDSKLITSGYHVPLCQTIALLDLEGKLTKETIRDKSIKGNIFEDLFISNIAGSRWISIDELETFYEEKGINSNLNMIRIHAQEVDTFSEYDKINKRGE</sequence>
<organism evidence="2 3">
    <name type="scientific">Empedobacter tilapiae</name>
    <dbReference type="NCBI Taxonomy" id="2491114"/>
    <lineage>
        <taxon>Bacteria</taxon>
        <taxon>Pseudomonadati</taxon>
        <taxon>Bacteroidota</taxon>
        <taxon>Flavobacteriia</taxon>
        <taxon>Flavobacteriales</taxon>
        <taxon>Weeksellaceae</taxon>
        <taxon>Empedobacter</taxon>
    </lineage>
</organism>
<accession>A0A4Z1BNP7</accession>
<dbReference type="AlphaFoldDB" id="A0A4Z1BNP7"/>
<gene>
    <name evidence="2" type="ORF">E4J94_11520</name>
</gene>
<keyword evidence="1" id="KW-0175">Coiled coil</keyword>
<reference evidence="2 3" key="1">
    <citation type="submission" date="2019-03" db="EMBL/GenBank/DDBJ databases">
        <title>Empedobacter tilapiae sp. nov., isolated from an intestine of Nile tilapia Oreochromis niloticus.</title>
        <authorList>
            <person name="Kim Y.-O."/>
            <person name="Yoon J.-H."/>
        </authorList>
    </citation>
    <scope>NUCLEOTIDE SEQUENCE [LARGE SCALE GENOMIC DNA]</scope>
    <source>
        <strain evidence="2 3">MRS2</strain>
    </source>
</reference>
<evidence type="ECO:0000313" key="3">
    <source>
        <dbReference type="Proteomes" id="UP000297998"/>
    </source>
</evidence>
<proteinExistence type="predicted"/>
<feature type="coiled-coil region" evidence="1">
    <location>
        <begin position="95"/>
        <end position="122"/>
    </location>
</feature>
<evidence type="ECO:0000256" key="1">
    <source>
        <dbReference type="SAM" id="Coils"/>
    </source>
</evidence>
<evidence type="ECO:0000313" key="2">
    <source>
        <dbReference type="EMBL" id="TGN26449.1"/>
    </source>
</evidence>